<dbReference type="AlphaFoldDB" id="A0A7D9IV55"/>
<feature type="non-terminal residue" evidence="1">
    <location>
        <position position="1"/>
    </location>
</feature>
<gene>
    <name evidence="1" type="ORF">PACLA_8A042716</name>
</gene>
<reference evidence="1" key="1">
    <citation type="submission" date="2020-04" db="EMBL/GenBank/DDBJ databases">
        <authorList>
            <person name="Alioto T."/>
            <person name="Alioto T."/>
            <person name="Gomez Garrido J."/>
        </authorList>
    </citation>
    <scope>NUCLEOTIDE SEQUENCE</scope>
    <source>
        <strain evidence="1">A484AB</strain>
    </source>
</reference>
<keyword evidence="2" id="KW-1185">Reference proteome</keyword>
<dbReference type="EMBL" id="CACRXK020008096">
    <property type="protein sequence ID" value="CAB4013964.1"/>
    <property type="molecule type" value="Genomic_DNA"/>
</dbReference>
<comment type="caution">
    <text evidence="1">The sequence shown here is derived from an EMBL/GenBank/DDBJ whole genome shotgun (WGS) entry which is preliminary data.</text>
</comment>
<protein>
    <submittedName>
        <fullName evidence="1">Uncharacterized protein</fullName>
    </submittedName>
</protein>
<sequence>MLTSKRVYYWNGSLNELKSFIEDNLYDEENPLSNAFKGLAITEEVNFGNCDVESDREVVNKTLESCEGCSKSDNAVADLQGDVVSLKSNTWEIVQQLLKVRSSTRSSTRSSCRVKEFVAD</sequence>
<proteinExistence type="predicted"/>
<evidence type="ECO:0000313" key="2">
    <source>
        <dbReference type="Proteomes" id="UP001152795"/>
    </source>
</evidence>
<dbReference type="Proteomes" id="UP001152795">
    <property type="component" value="Unassembled WGS sequence"/>
</dbReference>
<evidence type="ECO:0000313" key="1">
    <source>
        <dbReference type="EMBL" id="CAB4013964.1"/>
    </source>
</evidence>
<accession>A0A7D9IV55</accession>
<name>A0A7D9IV55_PARCT</name>
<organism evidence="1 2">
    <name type="scientific">Paramuricea clavata</name>
    <name type="common">Red gorgonian</name>
    <name type="synonym">Violescent sea-whip</name>
    <dbReference type="NCBI Taxonomy" id="317549"/>
    <lineage>
        <taxon>Eukaryota</taxon>
        <taxon>Metazoa</taxon>
        <taxon>Cnidaria</taxon>
        <taxon>Anthozoa</taxon>
        <taxon>Octocorallia</taxon>
        <taxon>Malacalcyonacea</taxon>
        <taxon>Plexauridae</taxon>
        <taxon>Paramuricea</taxon>
    </lineage>
</organism>